<name>A0ABU3S880_9HYPH</name>
<comment type="caution">
    <text evidence="3">The sequence shown here is derived from an EMBL/GenBank/DDBJ whole genome shotgun (WGS) entry which is preliminary data.</text>
</comment>
<feature type="chain" id="PRO_5046944173" evidence="1">
    <location>
        <begin position="24"/>
        <end position="2153"/>
    </location>
</feature>
<evidence type="ECO:0000256" key="1">
    <source>
        <dbReference type="SAM" id="SignalP"/>
    </source>
</evidence>
<dbReference type="PROSITE" id="PS51208">
    <property type="entry name" value="AUTOTRANSPORTER"/>
    <property type="match status" value="1"/>
</dbReference>
<organism evidence="3 4">
    <name type="scientific">Bosea rubneri</name>
    <dbReference type="NCBI Taxonomy" id="3075434"/>
    <lineage>
        <taxon>Bacteria</taxon>
        <taxon>Pseudomonadati</taxon>
        <taxon>Pseudomonadota</taxon>
        <taxon>Alphaproteobacteria</taxon>
        <taxon>Hyphomicrobiales</taxon>
        <taxon>Boseaceae</taxon>
        <taxon>Bosea</taxon>
    </lineage>
</organism>
<protein>
    <submittedName>
        <fullName evidence="3">Autotransporter outer membrane beta-barrel domain-containing protein</fullName>
    </submittedName>
</protein>
<evidence type="ECO:0000313" key="3">
    <source>
        <dbReference type="EMBL" id="MDU0340560.1"/>
    </source>
</evidence>
<reference evidence="3 4" key="1">
    <citation type="submission" date="2023-09" db="EMBL/GenBank/DDBJ databases">
        <title>Whole genome shotgun sequencing (WGS) of Bosea sp. ZW T0_25, isolated from stored onions (Allium cepa).</title>
        <authorList>
            <person name="Stoll D.A."/>
            <person name="Huch M."/>
        </authorList>
    </citation>
    <scope>NUCLEOTIDE SEQUENCE [LARGE SCALE GENOMIC DNA]</scope>
    <source>
        <strain evidence="3 4">ZW T0_25</strain>
    </source>
</reference>
<dbReference type="SMART" id="SM00869">
    <property type="entry name" value="Autotransporter"/>
    <property type="match status" value="1"/>
</dbReference>
<gene>
    <name evidence="3" type="ORF">RKE40_11730</name>
</gene>
<proteinExistence type="predicted"/>
<dbReference type="Proteomes" id="UP001254257">
    <property type="component" value="Unassembled WGS sequence"/>
</dbReference>
<dbReference type="EMBL" id="JAWDID010000014">
    <property type="protein sequence ID" value="MDU0340560.1"/>
    <property type="molecule type" value="Genomic_DNA"/>
</dbReference>
<dbReference type="InterPro" id="IPR036709">
    <property type="entry name" value="Autotransporte_beta_dom_sf"/>
</dbReference>
<feature type="domain" description="Autotransporter" evidence="2">
    <location>
        <begin position="1875"/>
        <end position="2153"/>
    </location>
</feature>
<accession>A0ABU3S880</accession>
<dbReference type="InterPro" id="IPR005546">
    <property type="entry name" value="Autotransporte_beta"/>
</dbReference>
<dbReference type="RefSeq" id="WP_316018427.1">
    <property type="nucleotide sequence ID" value="NZ_JAWDID010000014.1"/>
</dbReference>
<evidence type="ECO:0000259" key="2">
    <source>
        <dbReference type="PROSITE" id="PS51208"/>
    </source>
</evidence>
<evidence type="ECO:0000313" key="4">
    <source>
        <dbReference type="Proteomes" id="UP001254257"/>
    </source>
</evidence>
<keyword evidence="4" id="KW-1185">Reference proteome</keyword>
<keyword evidence="1" id="KW-0732">Signal</keyword>
<dbReference type="SUPFAM" id="SSF103515">
    <property type="entry name" value="Autotransporter"/>
    <property type="match status" value="1"/>
</dbReference>
<feature type="signal peptide" evidence="1">
    <location>
        <begin position="1"/>
        <end position="23"/>
    </location>
</feature>
<sequence>MRRFVGPLTVSALVAWQPAITLAQTVYTTPVELGPTATVSGLNTSFTISPPVPTGWFAAGYYQDATGLNLTVSGSSVAVDLSGLAQQPGSLPRSLEAIYQINANHSPGSQPGLLVTNISNSTIGLTFEPSVALSGSYMLTGVYMESTGDDGASSTPGADGGGTSFNLSNSTITVNATVAGQGAAVGVLSQGGAGGYGQEKSVGGRGGAAGIITGAVSDTVLYSSGQGIGGLVVNQIGGAGGNGLANAEFSSGGAGANAPGMYVLFSSSGRGSSIMTDGDNAPGIAMLATGGNGGVGSDHDGVLSINETGSYGGAGGSVLSITDPTGASNSISFRSCTPNLGCAGPLAITTSGQNAYGIQLVAAGGKGGNSGYISAGSDLSPGVPGAGGATGSVSLELFPNATIKTTGDGASAVLAQTQGGAGGTSGNVHVDTGNATTAPGGQGGAGGNVWVYLHDQVSLTTSGASADGVTARSVGGQGGSVGEASGGIGVANGGNGGHGGASGGISITSAATIRTTGSTSRGILAQAISGMGGNGGDSGAVFSSQSGGPGVSGSVGEIQLTNSGVITTTGSYSQGILAQSISGGGGAGGSATGSLFYDQGGGGAENSNAGTIMLTNSGSVTTSGEAAMAIVGQSVGGGGGMGGTAGGVFYASGGQGGMGGAGGNVSFTLSGAITTQGLLAHGAVAQSIGGGGGAGGNSYSNSAAVAYSVGGAGGSGGAGGAVSVNATGLSTVTGSAGAIGIIAQSVGGGGGSGGAGYATSVGASFSAAASLGGSGGSGGAGGAVTVMLTNSSVKTGVYGNGFDGHGVVVQSIGGGGGNGGGASANAVAASMPIPAEAGPASSFTITAAYAVGGSGGNGGSASNATLGMTGSTISTLGDGAHGAVVQSIGGGGGNGGDSSAMTASFGYGFTQTFPEDTISSQSVSATLAVGGACSGGSSSCVGGNGASASFSLEASIGLPAPSITTAGQLAAGVVVQSVGGGGGNAGVGNARTNSYGIDSSYSLTMNIGAQGGAGGNGGDASAITTSSGSIYTSGESAPGLVVQSIGGGGGIGSGGSGSIEGLLDWAQSVAGTNESELPSIKLNPNVNVGAKNGSGGAGGSVSVTNYAAITTRGNDAPAIIAQSIGGGGGIGGSAGMPTSVYLAPPTSSPTGSAPSVGVDLRLNVGGVSTQGGNAGPVNVTHGGKTATSGDYSHGVLAQSIGGGGGRGAVAYLNNESQNALTGFVSSRLDAKVLVGGQEAASGQRFGGAVNVQFNGGGISTGAAPGAEPASGFQSYGILAQSISGGGGTGVDASFDPNGSYVLGGNDLGTIGEDSNGSLVQIGTSGSPSPITTTGQAGHGVVAQSIGAGGGVIGIGSSANTGHYTGTAQIDLGGAYSYGDAGPVSISAPQVTTSGPGAFGLLAQSIGGGGGIVETTSRGAITLAKIGTLFGGGNGGAVTVSAGSIATSGVGSHGVVAQSIGGGGGLFSNYGTGQTPALTTTMPVPGSLRSYGNGGAVSVSTSADIVVSGAGAYGVLAQSIGGGGGLLALNGVVYAGSTSGPSSPYLGGAVTVTAQGAVTASGNNGIGIFAQSDGPGGGGDISINVGARTPGFISGGSGEQGAGIVLAGGRNNLVTVGQGSWVWAASGTAIRQVGPHPVNVANYGTVYGNTWLNGGGYTTGYQVGGSPPLANAGTLTNFAVIAPMPGQRSVIDGHLVQTASGRIAPHLDFSHSRSGSYLVTGDASLAGSVQPTLATAMPNIFLPVLQVGGTATGSLAAPDSPLFSYTLRETAHTYDIAITGAHFDAPRFGLTSHQAGLANALQNMFFQGKPQLGAFYAGLDSVAGQGAVPYRSALAGLGPRSAMTLFSHASANATRIADASMSCPKFGGVGVGAQAFLTEGECAYVTTRGQRTTLSGDLDRSRASLDSAAWQIGGQGRIGEGLLLGGSLAYQADWFSGRDGVSAQGSSLQGAVTLKYQTGSWLLTGALFGSVGEYDVKRRVMAPTLAAIAGADAGFHAAGMRARIAYTLGGESFYVRPYLNLDLVHARNGSFAESGIGELGLRFDGGSYNTAILTPAIEFGSRLDLANGMVLRSFVSAGLSLRSNDTWKGAAGFNGDFSGQSFALSAPIDRVAARVTAGLQLFRSEFVDVRLQYDGEYGSEASKHGATASLAYRF</sequence>